<dbReference type="Proteomes" id="UP001589755">
    <property type="component" value="Unassembled WGS sequence"/>
</dbReference>
<reference evidence="1 2" key="1">
    <citation type="submission" date="2024-09" db="EMBL/GenBank/DDBJ databases">
        <authorList>
            <person name="Sun Q."/>
            <person name="Mori K."/>
        </authorList>
    </citation>
    <scope>NUCLEOTIDE SEQUENCE [LARGE SCALE GENOMIC DNA]</scope>
    <source>
        <strain evidence="1 2">CCM 8543</strain>
    </source>
</reference>
<organism evidence="1 2">
    <name type="scientific">Chelativorans intermedius</name>
    <dbReference type="NCBI Taxonomy" id="515947"/>
    <lineage>
        <taxon>Bacteria</taxon>
        <taxon>Pseudomonadati</taxon>
        <taxon>Pseudomonadota</taxon>
        <taxon>Alphaproteobacteria</taxon>
        <taxon>Hyphomicrobiales</taxon>
        <taxon>Phyllobacteriaceae</taxon>
        <taxon>Chelativorans</taxon>
    </lineage>
</organism>
<dbReference type="RefSeq" id="WP_261521205.1">
    <property type="nucleotide sequence ID" value="NZ_JAODNW010000017.1"/>
</dbReference>
<evidence type="ECO:0000313" key="1">
    <source>
        <dbReference type="EMBL" id="MFC0208596.1"/>
    </source>
</evidence>
<name>A0ABV6D7G3_9HYPH</name>
<evidence type="ECO:0000313" key="2">
    <source>
        <dbReference type="Proteomes" id="UP001589755"/>
    </source>
</evidence>
<accession>A0ABV6D7G3</accession>
<proteinExistence type="predicted"/>
<sequence length="118" mass="12985">MKGDKAPPRKRWSTGDIIRAAHMAGQGASGGEIATVIGGTTGERVRAMLRVHGIPLLRNRGNEDILQIRWKREDRERLNALADRLDREPGELAALIVRKAMQGKVVEKLVSELDVVGL</sequence>
<keyword evidence="2" id="KW-1185">Reference proteome</keyword>
<gene>
    <name evidence="1" type="ORF">ACFFJ2_09310</name>
</gene>
<dbReference type="EMBL" id="JBHLXD010000012">
    <property type="protein sequence ID" value="MFC0208596.1"/>
    <property type="molecule type" value="Genomic_DNA"/>
</dbReference>
<protein>
    <submittedName>
        <fullName evidence="1">Uncharacterized protein</fullName>
    </submittedName>
</protein>
<comment type="caution">
    <text evidence="1">The sequence shown here is derived from an EMBL/GenBank/DDBJ whole genome shotgun (WGS) entry which is preliminary data.</text>
</comment>